<dbReference type="Proteomes" id="UP000053989">
    <property type="component" value="Unassembled WGS sequence"/>
</dbReference>
<dbReference type="HOGENOM" id="CLU_2623407_0_0_1"/>
<name>A0A0C3EH96_9AGAM</name>
<evidence type="ECO:0000313" key="2">
    <source>
        <dbReference type="Proteomes" id="UP000053989"/>
    </source>
</evidence>
<evidence type="ECO:0000313" key="1">
    <source>
        <dbReference type="EMBL" id="KIM67306.1"/>
    </source>
</evidence>
<dbReference type="EMBL" id="KN822013">
    <property type="protein sequence ID" value="KIM67306.1"/>
    <property type="molecule type" value="Genomic_DNA"/>
</dbReference>
<proteinExistence type="predicted"/>
<protein>
    <submittedName>
        <fullName evidence="1">Uncharacterized protein</fullName>
    </submittedName>
</protein>
<gene>
    <name evidence="1" type="ORF">SCLCIDRAFT_180188</name>
</gene>
<accession>A0A0C3EH96</accession>
<organism evidence="1 2">
    <name type="scientific">Scleroderma citrinum Foug A</name>
    <dbReference type="NCBI Taxonomy" id="1036808"/>
    <lineage>
        <taxon>Eukaryota</taxon>
        <taxon>Fungi</taxon>
        <taxon>Dikarya</taxon>
        <taxon>Basidiomycota</taxon>
        <taxon>Agaricomycotina</taxon>
        <taxon>Agaricomycetes</taxon>
        <taxon>Agaricomycetidae</taxon>
        <taxon>Boletales</taxon>
        <taxon>Sclerodermatineae</taxon>
        <taxon>Sclerodermataceae</taxon>
        <taxon>Scleroderma</taxon>
    </lineage>
</organism>
<reference evidence="1 2" key="1">
    <citation type="submission" date="2014-04" db="EMBL/GenBank/DDBJ databases">
        <authorList>
            <consortium name="DOE Joint Genome Institute"/>
            <person name="Kuo A."/>
            <person name="Kohler A."/>
            <person name="Nagy L.G."/>
            <person name="Floudas D."/>
            <person name="Copeland A."/>
            <person name="Barry K.W."/>
            <person name="Cichocki N."/>
            <person name="Veneault-Fourrey C."/>
            <person name="LaButti K."/>
            <person name="Lindquist E.A."/>
            <person name="Lipzen A."/>
            <person name="Lundell T."/>
            <person name="Morin E."/>
            <person name="Murat C."/>
            <person name="Sun H."/>
            <person name="Tunlid A."/>
            <person name="Henrissat B."/>
            <person name="Grigoriev I.V."/>
            <person name="Hibbett D.S."/>
            <person name="Martin F."/>
            <person name="Nordberg H.P."/>
            <person name="Cantor M.N."/>
            <person name="Hua S.X."/>
        </authorList>
    </citation>
    <scope>NUCLEOTIDE SEQUENCE [LARGE SCALE GENOMIC DNA]</scope>
    <source>
        <strain evidence="1 2">Foug A</strain>
    </source>
</reference>
<dbReference type="AlphaFoldDB" id="A0A0C3EH96"/>
<keyword evidence="2" id="KW-1185">Reference proteome</keyword>
<dbReference type="InParanoid" id="A0A0C3EH96"/>
<reference evidence="2" key="2">
    <citation type="submission" date="2015-01" db="EMBL/GenBank/DDBJ databases">
        <title>Evolutionary Origins and Diversification of the Mycorrhizal Mutualists.</title>
        <authorList>
            <consortium name="DOE Joint Genome Institute"/>
            <consortium name="Mycorrhizal Genomics Consortium"/>
            <person name="Kohler A."/>
            <person name="Kuo A."/>
            <person name="Nagy L.G."/>
            <person name="Floudas D."/>
            <person name="Copeland A."/>
            <person name="Barry K.W."/>
            <person name="Cichocki N."/>
            <person name="Veneault-Fourrey C."/>
            <person name="LaButti K."/>
            <person name="Lindquist E.A."/>
            <person name="Lipzen A."/>
            <person name="Lundell T."/>
            <person name="Morin E."/>
            <person name="Murat C."/>
            <person name="Riley R."/>
            <person name="Ohm R."/>
            <person name="Sun H."/>
            <person name="Tunlid A."/>
            <person name="Henrissat B."/>
            <person name="Grigoriev I.V."/>
            <person name="Hibbett D.S."/>
            <person name="Martin F."/>
        </authorList>
    </citation>
    <scope>NUCLEOTIDE SEQUENCE [LARGE SCALE GENOMIC DNA]</scope>
    <source>
        <strain evidence="2">Foug A</strain>
    </source>
</reference>
<sequence length="78" mass="8559">MGSSTVDRRFAIRRRRKMKVRSCLTAEHGVTKNSDPSLLPTSMSFQLTKLVCGASYAIKQPQKSCIIVSNGCEAPQDA</sequence>